<accession>A0A922EL92</accession>
<evidence type="ECO:0000313" key="2">
    <source>
        <dbReference type="EMBL" id="KAG6703697.1"/>
    </source>
</evidence>
<proteinExistence type="predicted"/>
<evidence type="ECO:0000313" key="3">
    <source>
        <dbReference type="Proteomes" id="UP000811246"/>
    </source>
</evidence>
<sequence>MCFQNKRRADLTANIHCHQSTTTSPTSIRCSPWPIDPYFSPRVHRPLRKHNSTATGPSPTIVHHQLNSSGLGVAQSCITLNEELKQAGKVFEKGKEKLTVLS</sequence>
<organism evidence="2 3">
    <name type="scientific">Carya illinoinensis</name>
    <name type="common">Pecan</name>
    <dbReference type="NCBI Taxonomy" id="32201"/>
    <lineage>
        <taxon>Eukaryota</taxon>
        <taxon>Viridiplantae</taxon>
        <taxon>Streptophyta</taxon>
        <taxon>Embryophyta</taxon>
        <taxon>Tracheophyta</taxon>
        <taxon>Spermatophyta</taxon>
        <taxon>Magnoliopsida</taxon>
        <taxon>eudicotyledons</taxon>
        <taxon>Gunneridae</taxon>
        <taxon>Pentapetalae</taxon>
        <taxon>rosids</taxon>
        <taxon>fabids</taxon>
        <taxon>Fagales</taxon>
        <taxon>Juglandaceae</taxon>
        <taxon>Carya</taxon>
    </lineage>
</organism>
<name>A0A922EL92_CARIL</name>
<dbReference type="EMBL" id="CM031831">
    <property type="protein sequence ID" value="KAG6703697.1"/>
    <property type="molecule type" value="Genomic_DNA"/>
</dbReference>
<comment type="caution">
    <text evidence="2">The sequence shown here is derived from an EMBL/GenBank/DDBJ whole genome shotgun (WGS) entry which is preliminary data.</text>
</comment>
<dbReference type="Proteomes" id="UP000811246">
    <property type="component" value="Chromosome 7"/>
</dbReference>
<feature type="region of interest" description="Disordered" evidence="1">
    <location>
        <begin position="44"/>
        <end position="65"/>
    </location>
</feature>
<evidence type="ECO:0000256" key="1">
    <source>
        <dbReference type="SAM" id="MobiDB-lite"/>
    </source>
</evidence>
<dbReference type="AlphaFoldDB" id="A0A922EL92"/>
<reference evidence="2" key="1">
    <citation type="submission" date="2021-01" db="EMBL/GenBank/DDBJ databases">
        <authorList>
            <person name="Lovell J.T."/>
            <person name="Bentley N."/>
            <person name="Bhattarai G."/>
            <person name="Jenkins J.W."/>
            <person name="Sreedasyam A."/>
            <person name="Alarcon Y."/>
            <person name="Bock C."/>
            <person name="Boston L."/>
            <person name="Carlson J."/>
            <person name="Cervantes K."/>
            <person name="Clermont K."/>
            <person name="Krom N."/>
            <person name="Kubenka K."/>
            <person name="Mamidi S."/>
            <person name="Mattison C."/>
            <person name="Monteros M."/>
            <person name="Pisani C."/>
            <person name="Plott C."/>
            <person name="Rajasekar S."/>
            <person name="Rhein H.S."/>
            <person name="Rohla C."/>
            <person name="Song M."/>
            <person name="Hilaire R.S."/>
            <person name="Shu S."/>
            <person name="Wells L."/>
            <person name="Wang X."/>
            <person name="Webber J."/>
            <person name="Heerema R.J."/>
            <person name="Klein P."/>
            <person name="Conner P."/>
            <person name="Grauke L."/>
            <person name="Grimwood J."/>
            <person name="Schmutz J."/>
            <person name="Randall J.J."/>
        </authorList>
    </citation>
    <scope>NUCLEOTIDE SEQUENCE</scope>
    <source>
        <tissue evidence="2">Leaf</tissue>
    </source>
</reference>
<gene>
    <name evidence="2" type="ORF">I3842_07G098500</name>
</gene>
<protein>
    <submittedName>
        <fullName evidence="2">Uncharacterized protein</fullName>
    </submittedName>
</protein>